<evidence type="ECO:0000256" key="6">
    <source>
        <dbReference type="ARBA" id="ARBA00023211"/>
    </source>
</evidence>
<sequence length="255" mass="29762">MQFDNGTLPDGKLIYFASDFHLGAPNQTKSRERENKVVEWLGSIEDSAAAIFLVGDIFDFWFEYNHVIPKGFARFQGKIAELVDKDIPVIFFSGNHDMWMASYFTEEFGIPVYHENKRYVVNGVKLLVGHGDGLGPGDYRYKFLKKIFRNKLCQWAFKWLHPNVGMAIAHKWSSNSRISNLRYDEAFLGDDEWLWTYCKEAEAKEHHDFYIFGHRHLPLDLEVGKSSRYINLGEWINHCTYAVFDGKKVALKRFE</sequence>
<dbReference type="InterPro" id="IPR029052">
    <property type="entry name" value="Metallo-depent_PP-like"/>
</dbReference>
<evidence type="ECO:0000256" key="1">
    <source>
        <dbReference type="ARBA" id="ARBA00022475"/>
    </source>
</evidence>
<dbReference type="RefSeq" id="WP_317487986.1">
    <property type="nucleotide sequence ID" value="NZ_CP136051.1"/>
</dbReference>
<keyword evidence="3" id="KW-0479">Metal-binding</keyword>
<protein>
    <submittedName>
        <fullName evidence="8">UDP-2,3-diacylglucosamine diphosphatase</fullName>
        <ecNumber evidence="8">3.6.1.54</ecNumber>
    </submittedName>
</protein>
<reference evidence="8 9" key="1">
    <citation type="journal article" date="2023" name="Microbiol. Resour. Announc.">
        <title>Complete Genome Sequence of Imperialibacter roseus strain P4T.</title>
        <authorList>
            <person name="Tizabi D.R."/>
            <person name="Bachvaroff T."/>
            <person name="Hill R.T."/>
        </authorList>
    </citation>
    <scope>NUCLEOTIDE SEQUENCE [LARGE SCALE GENOMIC DNA]</scope>
    <source>
        <strain evidence="8 9">P4T</strain>
    </source>
</reference>
<dbReference type="SUPFAM" id="SSF56300">
    <property type="entry name" value="Metallo-dependent phosphatases"/>
    <property type="match status" value="1"/>
</dbReference>
<dbReference type="Gene3D" id="3.60.21.10">
    <property type="match status" value="1"/>
</dbReference>
<evidence type="ECO:0000313" key="9">
    <source>
        <dbReference type="Proteomes" id="UP001302349"/>
    </source>
</evidence>
<keyword evidence="6" id="KW-0464">Manganese</keyword>
<organism evidence="8 9">
    <name type="scientific">Imperialibacter roseus</name>
    <dbReference type="NCBI Taxonomy" id="1324217"/>
    <lineage>
        <taxon>Bacteria</taxon>
        <taxon>Pseudomonadati</taxon>
        <taxon>Bacteroidota</taxon>
        <taxon>Cytophagia</taxon>
        <taxon>Cytophagales</taxon>
        <taxon>Flammeovirgaceae</taxon>
        <taxon>Imperialibacter</taxon>
    </lineage>
</organism>
<keyword evidence="5" id="KW-0472">Membrane</keyword>
<evidence type="ECO:0000259" key="7">
    <source>
        <dbReference type="Pfam" id="PF00149"/>
    </source>
</evidence>
<evidence type="ECO:0000256" key="2">
    <source>
        <dbReference type="ARBA" id="ARBA00022519"/>
    </source>
</evidence>
<dbReference type="Pfam" id="PF00149">
    <property type="entry name" value="Metallophos"/>
    <property type="match status" value="1"/>
</dbReference>
<name>A0ABZ0IJL8_9BACT</name>
<keyword evidence="4 8" id="KW-0378">Hydrolase</keyword>
<dbReference type="PANTHER" id="PTHR34990:SF1">
    <property type="entry name" value="UDP-2,3-DIACYLGLUCOSAMINE HYDROLASE"/>
    <property type="match status" value="1"/>
</dbReference>
<dbReference type="EMBL" id="CP136051">
    <property type="protein sequence ID" value="WOK05224.1"/>
    <property type="molecule type" value="Genomic_DNA"/>
</dbReference>
<keyword evidence="1" id="KW-1003">Cell membrane</keyword>
<dbReference type="EC" id="3.6.1.54" evidence="8"/>
<evidence type="ECO:0000256" key="4">
    <source>
        <dbReference type="ARBA" id="ARBA00022801"/>
    </source>
</evidence>
<keyword evidence="2" id="KW-0997">Cell inner membrane</keyword>
<dbReference type="InterPro" id="IPR004843">
    <property type="entry name" value="Calcineurin-like_PHP"/>
</dbReference>
<dbReference type="InterPro" id="IPR043461">
    <property type="entry name" value="LpxH-like"/>
</dbReference>
<accession>A0ABZ0IJL8</accession>
<dbReference type="Proteomes" id="UP001302349">
    <property type="component" value="Chromosome"/>
</dbReference>
<feature type="domain" description="Calcineurin-like phosphoesterase" evidence="7">
    <location>
        <begin position="14"/>
        <end position="217"/>
    </location>
</feature>
<gene>
    <name evidence="8" type="ORF">RT717_19270</name>
</gene>
<evidence type="ECO:0000256" key="3">
    <source>
        <dbReference type="ARBA" id="ARBA00022723"/>
    </source>
</evidence>
<proteinExistence type="predicted"/>
<evidence type="ECO:0000313" key="8">
    <source>
        <dbReference type="EMBL" id="WOK05224.1"/>
    </source>
</evidence>
<dbReference type="PANTHER" id="PTHR34990">
    <property type="entry name" value="UDP-2,3-DIACYLGLUCOSAMINE HYDROLASE-RELATED"/>
    <property type="match status" value="1"/>
</dbReference>
<dbReference type="CDD" id="cd07398">
    <property type="entry name" value="MPP_YbbF-LpxH"/>
    <property type="match status" value="1"/>
</dbReference>
<dbReference type="GO" id="GO:0016787">
    <property type="term" value="F:hydrolase activity"/>
    <property type="evidence" value="ECO:0007669"/>
    <property type="project" value="UniProtKB-KW"/>
</dbReference>
<keyword evidence="9" id="KW-1185">Reference proteome</keyword>
<evidence type="ECO:0000256" key="5">
    <source>
        <dbReference type="ARBA" id="ARBA00023136"/>
    </source>
</evidence>